<proteinExistence type="inferred from homology"/>
<comment type="similarity">
    <text evidence="2">Belongs to the peptidase M16 family.</text>
</comment>
<gene>
    <name evidence="4" type="ORF">SteCoe_40</name>
</gene>
<dbReference type="Gene3D" id="3.30.830.10">
    <property type="entry name" value="Metalloenzyme, LuxS/M16 peptidase-like"/>
    <property type="match status" value="2"/>
</dbReference>
<dbReference type="OrthoDB" id="277191at2759"/>
<keyword evidence="5" id="KW-1185">Reference proteome</keyword>
<reference evidence="4 5" key="1">
    <citation type="submission" date="2016-11" db="EMBL/GenBank/DDBJ databases">
        <title>The macronuclear genome of Stentor coeruleus: a giant cell with tiny introns.</title>
        <authorList>
            <person name="Slabodnick M."/>
            <person name="Ruby J.G."/>
            <person name="Reiff S.B."/>
            <person name="Swart E.C."/>
            <person name="Gosai S."/>
            <person name="Prabakaran S."/>
            <person name="Witkowska E."/>
            <person name="Larue G.E."/>
            <person name="Fisher S."/>
            <person name="Freeman R.M."/>
            <person name="Gunawardena J."/>
            <person name="Chu W."/>
            <person name="Stover N.A."/>
            <person name="Gregory B.D."/>
            <person name="Nowacki M."/>
            <person name="Derisi J."/>
            <person name="Roy S.W."/>
            <person name="Marshall W.F."/>
            <person name="Sood P."/>
        </authorList>
    </citation>
    <scope>NUCLEOTIDE SEQUENCE [LARGE SCALE GENOMIC DNA]</scope>
    <source>
        <strain evidence="4">WM001</strain>
    </source>
</reference>
<evidence type="ECO:0000256" key="1">
    <source>
        <dbReference type="ARBA" id="ARBA00002123"/>
    </source>
</evidence>
<sequence length="459" mass="52743">MMRHRMLRGFSIFSSFLKINKEASKIKYDLKVPQRDQTFVDSKISIKNLNRGCKLIIESPKYPCNASIFVMYSSGSKNEEKDEKGVLQSLKNTYFGIKEPDLLGNLQLMGSSIAMDFDQESTFFSGTFLPEFTEDYLKTLYSIINNEKTSNEQAIISERFSQFWQSQNAQSLDSVYKEVLLQSIFTEPLSSPLSGAREFLPTIEKINSFSETHLKNYPSIIIISGIQNPEPFSNIFQSIFTSLLTKPPTSQPESNFIYQDNSFFCDNDLSFYTISFKGAKLSDPNHQKLELLQYLYGDSSNENFFSRAMESKNQSNIAKTLRAFNISYKETGAFSFNIISPSKFASKALKLLVEEILNLENVNEEEFENAKSRMILDVVRNYQDREKRIENWAKEMDCTGKINTLSEVIEGIKNIGLKEIKDELRGLRKSEGNLLYFGKEIEGLPKYEDIKDMITKEIR</sequence>
<dbReference type="InterPro" id="IPR007863">
    <property type="entry name" value="Peptidase_M16_C"/>
</dbReference>
<accession>A0A1R2D516</accession>
<organism evidence="4 5">
    <name type="scientific">Stentor coeruleus</name>
    <dbReference type="NCBI Taxonomy" id="5963"/>
    <lineage>
        <taxon>Eukaryota</taxon>
        <taxon>Sar</taxon>
        <taxon>Alveolata</taxon>
        <taxon>Ciliophora</taxon>
        <taxon>Postciliodesmatophora</taxon>
        <taxon>Heterotrichea</taxon>
        <taxon>Heterotrichida</taxon>
        <taxon>Stentoridae</taxon>
        <taxon>Stentor</taxon>
    </lineage>
</organism>
<dbReference type="EMBL" id="MPUH01000001">
    <property type="protein sequence ID" value="OMJ96310.1"/>
    <property type="molecule type" value="Genomic_DNA"/>
</dbReference>
<dbReference type="PANTHER" id="PTHR11851">
    <property type="entry name" value="METALLOPROTEASE"/>
    <property type="match status" value="1"/>
</dbReference>
<evidence type="ECO:0000256" key="2">
    <source>
        <dbReference type="ARBA" id="ARBA00007261"/>
    </source>
</evidence>
<dbReference type="PANTHER" id="PTHR11851:SF49">
    <property type="entry name" value="MITOCHONDRIAL-PROCESSING PEPTIDASE SUBUNIT ALPHA"/>
    <property type="match status" value="1"/>
</dbReference>
<comment type="caution">
    <text evidence="4">The sequence shown here is derived from an EMBL/GenBank/DDBJ whole genome shotgun (WGS) entry which is preliminary data.</text>
</comment>
<dbReference type="InterPro" id="IPR050361">
    <property type="entry name" value="MPP/UQCRC_Complex"/>
</dbReference>
<evidence type="ECO:0000259" key="3">
    <source>
        <dbReference type="Pfam" id="PF05193"/>
    </source>
</evidence>
<dbReference type="GO" id="GO:0046872">
    <property type="term" value="F:metal ion binding"/>
    <property type="evidence" value="ECO:0007669"/>
    <property type="project" value="InterPro"/>
</dbReference>
<protein>
    <recommendedName>
        <fullName evidence="3">Peptidase M16 C-terminal domain-containing protein</fullName>
    </recommendedName>
</protein>
<dbReference type="InterPro" id="IPR011249">
    <property type="entry name" value="Metalloenz_LuxS/M16"/>
</dbReference>
<feature type="domain" description="Peptidase M16 C-terminal" evidence="3">
    <location>
        <begin position="203"/>
        <end position="373"/>
    </location>
</feature>
<dbReference type="SUPFAM" id="SSF63411">
    <property type="entry name" value="LuxS/MPP-like metallohydrolase"/>
    <property type="match status" value="2"/>
</dbReference>
<dbReference type="Pfam" id="PF05193">
    <property type="entry name" value="Peptidase_M16_C"/>
    <property type="match status" value="1"/>
</dbReference>
<evidence type="ECO:0000313" key="5">
    <source>
        <dbReference type="Proteomes" id="UP000187209"/>
    </source>
</evidence>
<dbReference type="AlphaFoldDB" id="A0A1R2D516"/>
<name>A0A1R2D516_9CILI</name>
<dbReference type="Proteomes" id="UP000187209">
    <property type="component" value="Unassembled WGS sequence"/>
</dbReference>
<evidence type="ECO:0000313" key="4">
    <source>
        <dbReference type="EMBL" id="OMJ96310.1"/>
    </source>
</evidence>
<comment type="function">
    <text evidence="1">Substrate recognition and binding subunit of the essential mitochondrial processing protease (MPP), which cleaves the mitochondrial sequence off newly imported precursors proteins.</text>
</comment>